<evidence type="ECO:0008006" key="8">
    <source>
        <dbReference type="Google" id="ProtNLM"/>
    </source>
</evidence>
<dbReference type="Proteomes" id="UP000178432">
    <property type="component" value="Unassembled WGS sequence"/>
</dbReference>
<comment type="caution">
    <text evidence="6">The sequence shown here is derived from an EMBL/GenBank/DDBJ whole genome shotgun (WGS) entry which is preliminary data.</text>
</comment>
<feature type="transmembrane region" description="Helical" evidence="5">
    <location>
        <begin position="30"/>
        <end position="47"/>
    </location>
</feature>
<evidence type="ECO:0000313" key="7">
    <source>
        <dbReference type="Proteomes" id="UP000178432"/>
    </source>
</evidence>
<dbReference type="GO" id="GO:0016020">
    <property type="term" value="C:membrane"/>
    <property type="evidence" value="ECO:0007669"/>
    <property type="project" value="UniProtKB-SubCell"/>
</dbReference>
<keyword evidence="4 5" id="KW-0472">Membrane</keyword>
<evidence type="ECO:0000256" key="2">
    <source>
        <dbReference type="ARBA" id="ARBA00022692"/>
    </source>
</evidence>
<keyword evidence="3 5" id="KW-1133">Transmembrane helix</keyword>
<name>A0A1G1Y9E1_9BACT</name>
<keyword evidence="2 5" id="KW-0812">Transmembrane</keyword>
<evidence type="ECO:0000256" key="3">
    <source>
        <dbReference type="ARBA" id="ARBA00022989"/>
    </source>
</evidence>
<evidence type="ECO:0000256" key="1">
    <source>
        <dbReference type="ARBA" id="ARBA00004141"/>
    </source>
</evidence>
<feature type="transmembrane region" description="Helical" evidence="5">
    <location>
        <begin position="107"/>
        <end position="129"/>
    </location>
</feature>
<dbReference type="GO" id="GO:0009403">
    <property type="term" value="P:toxin biosynthetic process"/>
    <property type="evidence" value="ECO:0007669"/>
    <property type="project" value="InterPro"/>
</dbReference>
<dbReference type="PANTHER" id="PTHR37306">
    <property type="entry name" value="COLICIN V PRODUCTION PROTEIN"/>
    <property type="match status" value="1"/>
</dbReference>
<organism evidence="6 7">
    <name type="scientific">Candidatus Buchananbacteria bacterium RIFCSPHIGHO2_01_FULL_46_12</name>
    <dbReference type="NCBI Taxonomy" id="1797536"/>
    <lineage>
        <taxon>Bacteria</taxon>
        <taxon>Candidatus Buchananiibacteriota</taxon>
    </lineage>
</organism>
<reference evidence="6 7" key="1">
    <citation type="journal article" date="2016" name="Nat. Commun.">
        <title>Thousands of microbial genomes shed light on interconnected biogeochemical processes in an aquifer system.</title>
        <authorList>
            <person name="Anantharaman K."/>
            <person name="Brown C.T."/>
            <person name="Hug L.A."/>
            <person name="Sharon I."/>
            <person name="Castelle C.J."/>
            <person name="Probst A.J."/>
            <person name="Thomas B.C."/>
            <person name="Singh A."/>
            <person name="Wilkins M.J."/>
            <person name="Karaoz U."/>
            <person name="Brodie E.L."/>
            <person name="Williams K.H."/>
            <person name="Hubbard S.S."/>
            <person name="Banfield J.F."/>
        </authorList>
    </citation>
    <scope>NUCLEOTIDE SEQUENCE [LARGE SCALE GENOMIC DNA]</scope>
</reference>
<feature type="transmembrane region" description="Helical" evidence="5">
    <location>
        <begin position="135"/>
        <end position="161"/>
    </location>
</feature>
<comment type="subcellular location">
    <subcellularLocation>
        <location evidence="1">Membrane</location>
        <topology evidence="1">Multi-pass membrane protein</topology>
    </subcellularLocation>
</comment>
<sequence>MFLTIFDLILILVLFLFIAIGFVSGLIQGIGAIVGVFLGAWAAVWFYEPLGVWLTPILLGHGTIAKIVAFLLIFGVVNRLVGLLFYIVDKFFGLISIIPFLKTINRILGAILGFIEGILAISFVLFFITKLGISVWLNGIIAASKVASWLIGLAAILTPLLPKILK</sequence>
<evidence type="ECO:0000256" key="5">
    <source>
        <dbReference type="SAM" id="Phobius"/>
    </source>
</evidence>
<evidence type="ECO:0000256" key="4">
    <source>
        <dbReference type="ARBA" id="ARBA00023136"/>
    </source>
</evidence>
<dbReference type="InterPro" id="IPR003825">
    <property type="entry name" value="Colicin-V_CvpA"/>
</dbReference>
<dbReference type="Pfam" id="PF02674">
    <property type="entry name" value="Colicin_V"/>
    <property type="match status" value="1"/>
</dbReference>
<dbReference type="AlphaFoldDB" id="A0A1G1Y9E1"/>
<proteinExistence type="predicted"/>
<dbReference type="PANTHER" id="PTHR37306:SF1">
    <property type="entry name" value="COLICIN V PRODUCTION PROTEIN"/>
    <property type="match status" value="1"/>
</dbReference>
<gene>
    <name evidence="6" type="ORF">A2663_00005</name>
</gene>
<evidence type="ECO:0000313" key="6">
    <source>
        <dbReference type="EMBL" id="OGY48834.1"/>
    </source>
</evidence>
<accession>A0A1G1Y9E1</accession>
<feature type="transmembrane region" description="Helical" evidence="5">
    <location>
        <begin position="6"/>
        <end position="23"/>
    </location>
</feature>
<dbReference type="EMBL" id="MHIF01000009">
    <property type="protein sequence ID" value="OGY48834.1"/>
    <property type="molecule type" value="Genomic_DNA"/>
</dbReference>
<protein>
    <recommendedName>
        <fullName evidence="8">Colicin V production protein</fullName>
    </recommendedName>
</protein>